<accession>A0ABP3LLS8</accession>
<keyword evidence="3" id="KW-1185">Reference proteome</keyword>
<feature type="domain" description="VOC" evidence="1">
    <location>
        <begin position="7"/>
        <end position="124"/>
    </location>
</feature>
<dbReference type="PROSITE" id="PS51819">
    <property type="entry name" value="VOC"/>
    <property type="match status" value="1"/>
</dbReference>
<dbReference type="InterPro" id="IPR037523">
    <property type="entry name" value="VOC_core"/>
</dbReference>
<dbReference type="InterPro" id="IPR029068">
    <property type="entry name" value="Glyas_Bleomycin-R_OHBP_Dase"/>
</dbReference>
<comment type="caution">
    <text evidence="2">The sequence shown here is derived from an EMBL/GenBank/DDBJ whole genome shotgun (WGS) entry which is preliminary data.</text>
</comment>
<evidence type="ECO:0000313" key="3">
    <source>
        <dbReference type="Proteomes" id="UP001500880"/>
    </source>
</evidence>
<organism evidence="2 3">
    <name type="scientific">Salinibacillus aidingensis</name>
    <dbReference type="NCBI Taxonomy" id="237684"/>
    <lineage>
        <taxon>Bacteria</taxon>
        <taxon>Bacillati</taxon>
        <taxon>Bacillota</taxon>
        <taxon>Bacilli</taxon>
        <taxon>Bacillales</taxon>
        <taxon>Bacillaceae</taxon>
        <taxon>Salinibacillus</taxon>
    </lineage>
</organism>
<evidence type="ECO:0000313" key="2">
    <source>
        <dbReference type="EMBL" id="GAA0501556.1"/>
    </source>
</evidence>
<dbReference type="Gene3D" id="3.10.180.10">
    <property type="entry name" value="2,3-Dihydroxybiphenyl 1,2-Dioxygenase, domain 1"/>
    <property type="match status" value="1"/>
</dbReference>
<dbReference type="Proteomes" id="UP001500880">
    <property type="component" value="Unassembled WGS sequence"/>
</dbReference>
<dbReference type="Pfam" id="PF00903">
    <property type="entry name" value="Glyoxalase"/>
    <property type="match status" value="1"/>
</dbReference>
<dbReference type="EMBL" id="BAAADO010000007">
    <property type="protein sequence ID" value="GAA0501556.1"/>
    <property type="molecule type" value="Genomic_DNA"/>
</dbReference>
<evidence type="ECO:0000259" key="1">
    <source>
        <dbReference type="PROSITE" id="PS51819"/>
    </source>
</evidence>
<name>A0ABP3LLS8_9BACI</name>
<reference evidence="3" key="1">
    <citation type="journal article" date="2019" name="Int. J. Syst. Evol. Microbiol.">
        <title>The Global Catalogue of Microorganisms (GCM) 10K type strain sequencing project: providing services to taxonomists for standard genome sequencing and annotation.</title>
        <authorList>
            <consortium name="The Broad Institute Genomics Platform"/>
            <consortium name="The Broad Institute Genome Sequencing Center for Infectious Disease"/>
            <person name="Wu L."/>
            <person name="Ma J."/>
        </authorList>
    </citation>
    <scope>NUCLEOTIDE SEQUENCE [LARGE SCALE GENOMIC DNA]</scope>
    <source>
        <strain evidence="3">JCM 12389</strain>
    </source>
</reference>
<dbReference type="InterPro" id="IPR004360">
    <property type="entry name" value="Glyas_Fos-R_dOase_dom"/>
</dbReference>
<protein>
    <recommendedName>
        <fullName evidence="1">VOC domain-containing protein</fullName>
    </recommendedName>
</protein>
<proteinExistence type="predicted"/>
<dbReference type="SUPFAM" id="SSF54593">
    <property type="entry name" value="Glyoxalase/Bleomycin resistance protein/Dihydroxybiphenyl dioxygenase"/>
    <property type="match status" value="1"/>
</dbReference>
<sequence length="128" mass="15050">MSNDLKPAVHAVFVHVKELKRAARWYSQLLELPYQEENVQSPVYNLPLKEGVYLTLDDHSFDPRFEFSPSKLPAFNFFSHDLYSTYEWVKQEGIDVERELERHGDFGWFHISDPDENVIMICGDIVTE</sequence>
<gene>
    <name evidence="2" type="ORF">GCM10008986_31300</name>
</gene>